<dbReference type="Proteomes" id="UP000038204">
    <property type="component" value="Unassembled WGS sequence"/>
</dbReference>
<organism evidence="1 2">
    <name type="scientific">Yersinia similis</name>
    <dbReference type="NCBI Taxonomy" id="367190"/>
    <lineage>
        <taxon>Bacteria</taxon>
        <taxon>Pseudomonadati</taxon>
        <taxon>Pseudomonadota</taxon>
        <taxon>Gammaproteobacteria</taxon>
        <taxon>Enterobacterales</taxon>
        <taxon>Yersiniaceae</taxon>
        <taxon>Yersinia</taxon>
    </lineage>
</organism>
<protein>
    <submittedName>
        <fullName evidence="1">Isocitrate dehydrogenase kinase/phosphatase</fullName>
    </submittedName>
</protein>
<accession>A0A0T9R5R8</accession>
<evidence type="ECO:0000313" key="1">
    <source>
        <dbReference type="EMBL" id="CNI45620.1"/>
    </source>
</evidence>
<dbReference type="AlphaFoldDB" id="A0A0T9R5R8"/>
<keyword evidence="1" id="KW-0418">Kinase</keyword>
<evidence type="ECO:0000313" key="2">
    <source>
        <dbReference type="Proteomes" id="UP000038204"/>
    </source>
</evidence>
<sequence length="58" mass="6500">MDAPTLTASKCLNVSVKTQEKERPYMAARAYMDVLTASLLTAYSLRYGHFVNNLSLLM</sequence>
<name>A0A0T9R5R8_9GAMM</name>
<keyword evidence="1" id="KW-0808">Transferase</keyword>
<gene>
    <name evidence="1" type="ORF">ERS008667_03442</name>
</gene>
<proteinExistence type="predicted"/>
<reference evidence="1 2" key="1">
    <citation type="submission" date="2015-03" db="EMBL/GenBank/DDBJ databases">
        <authorList>
            <person name="Murphy D."/>
        </authorList>
    </citation>
    <scope>NUCLEOTIDE SEQUENCE [LARGE SCALE GENOMIC DNA]</scope>
    <source>
        <strain evidence="1 2">Y233</strain>
    </source>
</reference>
<dbReference type="EMBL" id="CQBK01000031">
    <property type="protein sequence ID" value="CNI45620.1"/>
    <property type="molecule type" value="Genomic_DNA"/>
</dbReference>
<dbReference type="GO" id="GO:0016301">
    <property type="term" value="F:kinase activity"/>
    <property type="evidence" value="ECO:0007669"/>
    <property type="project" value="UniProtKB-KW"/>
</dbReference>